<evidence type="ECO:0008006" key="2">
    <source>
        <dbReference type="Google" id="ProtNLM"/>
    </source>
</evidence>
<dbReference type="InterPro" id="IPR008969">
    <property type="entry name" value="CarboxyPept-like_regulatory"/>
</dbReference>
<proteinExistence type="predicted"/>
<accession>A0A3B0TKH6</accession>
<protein>
    <recommendedName>
        <fullName evidence="2">Secretin/TonB short N-terminal domain-containing protein</fullName>
    </recommendedName>
</protein>
<organism evidence="1">
    <name type="scientific">hydrothermal vent metagenome</name>
    <dbReference type="NCBI Taxonomy" id="652676"/>
    <lineage>
        <taxon>unclassified sequences</taxon>
        <taxon>metagenomes</taxon>
        <taxon>ecological metagenomes</taxon>
    </lineage>
</organism>
<gene>
    <name evidence="1" type="ORF">MNBD_BACTEROID01-1069</name>
</gene>
<sequence>MNKLIGILFFMLLFAPILQGQQQHGSILEKVISIDRKNQPVAIILNELSQKAGIFFSYDASVIVSDRLVSINVKDTKIEDILNLLFDKNLFRFIEKEGHIIILLKENGSLPDTTTQGYKQEPFTNLTGRVVNQKNHKPIRYANISIVGKPIGTISNTDGDFILKVRPENKNELIAFSCLGYLVKEIPVKEIKPNDIILLKPASIFINEVLVNPTSPEMVLDKAIENINNNYFTQFMMNEAFYRETVKQDNNYINVSEAVLHILKSPYNNLSREDKVRVLKGRKIPEVNPLRWIDFKLQGGPKTITQLDLIKTSDTFLDPRFRHLYSYEINRVIWYQGHPVYVIRFKPIRNVPFLCYEGEIYIDRETFAIWHINFGLNKQGLKLASKLLIKKKPRGFKIRTIKADYVVDYRQFGPKFYFSAARASLIFKIKDRSEKVNSLFQSTSELLITDLEQSQIRRFPRNQAFLITDILTETIDEYDDKFWGNYNIIKPGENLVKALKNFRLKK</sequence>
<dbReference type="Pfam" id="PF13715">
    <property type="entry name" value="CarbopepD_reg_2"/>
    <property type="match status" value="1"/>
</dbReference>
<dbReference type="AlphaFoldDB" id="A0A3B0TKH6"/>
<name>A0A3B0TKH6_9ZZZZ</name>
<dbReference type="SUPFAM" id="SSF49464">
    <property type="entry name" value="Carboxypeptidase regulatory domain-like"/>
    <property type="match status" value="1"/>
</dbReference>
<evidence type="ECO:0000313" key="1">
    <source>
        <dbReference type="EMBL" id="VAW19185.1"/>
    </source>
</evidence>
<dbReference type="EMBL" id="UOEP01000095">
    <property type="protein sequence ID" value="VAW19185.1"/>
    <property type="molecule type" value="Genomic_DNA"/>
</dbReference>
<reference evidence="1" key="1">
    <citation type="submission" date="2018-06" db="EMBL/GenBank/DDBJ databases">
        <authorList>
            <person name="Zhirakovskaya E."/>
        </authorList>
    </citation>
    <scope>NUCLEOTIDE SEQUENCE</scope>
</reference>